<evidence type="ECO:0000313" key="2">
    <source>
        <dbReference type="EMBL" id="CAH2285938.1"/>
    </source>
</evidence>
<organism evidence="2 3">
    <name type="scientific">Pelobates cultripes</name>
    <name type="common">Western spadefoot toad</name>
    <dbReference type="NCBI Taxonomy" id="61616"/>
    <lineage>
        <taxon>Eukaryota</taxon>
        <taxon>Metazoa</taxon>
        <taxon>Chordata</taxon>
        <taxon>Craniata</taxon>
        <taxon>Vertebrata</taxon>
        <taxon>Euteleostomi</taxon>
        <taxon>Amphibia</taxon>
        <taxon>Batrachia</taxon>
        <taxon>Anura</taxon>
        <taxon>Pelobatoidea</taxon>
        <taxon>Pelobatidae</taxon>
        <taxon>Pelobates</taxon>
    </lineage>
</organism>
<dbReference type="Proteomes" id="UP001295444">
    <property type="component" value="Chromosome 04"/>
</dbReference>
<feature type="compositionally biased region" description="Basic and acidic residues" evidence="1">
    <location>
        <begin position="27"/>
        <end position="37"/>
    </location>
</feature>
<feature type="region of interest" description="Disordered" evidence="1">
    <location>
        <begin position="1"/>
        <end position="57"/>
    </location>
</feature>
<sequence length="119" mass="12897">MAACTRSSGSNNISKPSNVAQSPHKQHQPEHPATIKEKVRKTKKAKPDNPQQSSSISVLWRQARFNMSTNITDYADDGSDISDDFTSGADMHHSPVVAPSRTHPPADTSPVTTAVMKNC</sequence>
<protein>
    <submittedName>
        <fullName evidence="2">Uncharacterized protein</fullName>
    </submittedName>
</protein>
<feature type="region of interest" description="Disordered" evidence="1">
    <location>
        <begin position="83"/>
        <end position="119"/>
    </location>
</feature>
<dbReference type="AlphaFoldDB" id="A0AAD1S2K7"/>
<dbReference type="EMBL" id="OW240915">
    <property type="protein sequence ID" value="CAH2285938.1"/>
    <property type="molecule type" value="Genomic_DNA"/>
</dbReference>
<evidence type="ECO:0000313" key="3">
    <source>
        <dbReference type="Proteomes" id="UP001295444"/>
    </source>
</evidence>
<reference evidence="2" key="1">
    <citation type="submission" date="2022-03" db="EMBL/GenBank/DDBJ databases">
        <authorList>
            <person name="Alioto T."/>
            <person name="Alioto T."/>
            <person name="Gomez Garrido J."/>
        </authorList>
    </citation>
    <scope>NUCLEOTIDE SEQUENCE</scope>
</reference>
<keyword evidence="3" id="KW-1185">Reference proteome</keyword>
<accession>A0AAD1S2K7</accession>
<gene>
    <name evidence="2" type="ORF">PECUL_23A031119</name>
</gene>
<feature type="compositionally biased region" description="Polar residues" evidence="1">
    <location>
        <begin position="1"/>
        <end position="23"/>
    </location>
</feature>
<name>A0AAD1S2K7_PELCU</name>
<evidence type="ECO:0000256" key="1">
    <source>
        <dbReference type="SAM" id="MobiDB-lite"/>
    </source>
</evidence>
<proteinExistence type="predicted"/>